<keyword evidence="3 7" id="KW-0067">ATP-binding</keyword>
<dbReference type="SUPFAM" id="SSF52540">
    <property type="entry name" value="P-loop containing nucleoside triphosphate hydrolases"/>
    <property type="match status" value="1"/>
</dbReference>
<dbReference type="OrthoDB" id="3176171at2759"/>
<keyword evidence="11" id="KW-1185">Reference proteome</keyword>
<dbReference type="SMART" id="SM00129">
    <property type="entry name" value="KISc"/>
    <property type="match status" value="1"/>
</dbReference>
<keyword evidence="1" id="KW-0493">Microtubule</keyword>
<dbReference type="PANTHER" id="PTHR37739">
    <property type="entry name" value="KINESIN-LIKE PROTEIN KIN-12D"/>
    <property type="match status" value="1"/>
</dbReference>
<dbReference type="GO" id="GO:0007018">
    <property type="term" value="P:microtubule-based movement"/>
    <property type="evidence" value="ECO:0007669"/>
    <property type="project" value="InterPro"/>
</dbReference>
<dbReference type="PROSITE" id="PS50067">
    <property type="entry name" value="KINESIN_MOTOR_2"/>
    <property type="match status" value="1"/>
</dbReference>
<organism evidence="10 11">
    <name type="scientific">Volvox reticuliferus</name>
    <dbReference type="NCBI Taxonomy" id="1737510"/>
    <lineage>
        <taxon>Eukaryota</taxon>
        <taxon>Viridiplantae</taxon>
        <taxon>Chlorophyta</taxon>
        <taxon>core chlorophytes</taxon>
        <taxon>Chlorophyceae</taxon>
        <taxon>CS clade</taxon>
        <taxon>Chlamydomonadales</taxon>
        <taxon>Volvocaceae</taxon>
        <taxon>Volvox</taxon>
    </lineage>
</organism>
<feature type="region of interest" description="Disordered" evidence="8">
    <location>
        <begin position="182"/>
        <end position="256"/>
    </location>
</feature>
<sequence length="306" mass="32379">MESSQMSSPMSEGPWGRGGVVAAEESIKLIPKIRPSTTPGLPDYVKYVGHKALTLSAPGAENAHWDFDFVASPHTRQSSFFRVAGRPMADHFLAFYNAAIIAYGQTGSGKTHTMLGNLPSDWTTRNLVSSCFEDMPREAGLIPRVLGYIFQRVTADSGGSGGGGGAAGLKQSAAAAASIRHLPQPPQVPMQPCTTPEHSRPRGRSGIPTPNGVPPRPGYLTPPPASPLRTPEHMVQTPKPPPGPSSRIKSVNGGPGGGAGGTEYLIKASMLQIYQEVVTDLLNPRPVRLQIRESMESGVMVVGLSE</sequence>
<feature type="compositionally biased region" description="Pro residues" evidence="8">
    <location>
        <begin position="211"/>
        <end position="226"/>
    </location>
</feature>
<feature type="non-terminal residue" evidence="10">
    <location>
        <position position="1"/>
    </location>
</feature>
<evidence type="ECO:0000256" key="1">
    <source>
        <dbReference type="ARBA" id="ARBA00022701"/>
    </source>
</evidence>
<evidence type="ECO:0000259" key="9">
    <source>
        <dbReference type="PROSITE" id="PS50067"/>
    </source>
</evidence>
<proteinExistence type="inferred from homology"/>
<keyword evidence="5 7" id="KW-0505">Motor protein</keyword>
<dbReference type="GO" id="GO:0003777">
    <property type="term" value="F:microtubule motor activity"/>
    <property type="evidence" value="ECO:0007669"/>
    <property type="project" value="InterPro"/>
</dbReference>
<evidence type="ECO:0000256" key="2">
    <source>
        <dbReference type="ARBA" id="ARBA00022741"/>
    </source>
</evidence>
<dbReference type="Proteomes" id="UP000747110">
    <property type="component" value="Unassembled WGS sequence"/>
</dbReference>
<accession>A0A8J4CXY6</accession>
<evidence type="ECO:0000256" key="4">
    <source>
        <dbReference type="ARBA" id="ARBA00023054"/>
    </source>
</evidence>
<feature type="domain" description="Kinesin motor" evidence="9">
    <location>
        <begin position="26"/>
        <end position="306"/>
    </location>
</feature>
<dbReference type="InterPro" id="IPR036961">
    <property type="entry name" value="Kinesin_motor_dom_sf"/>
</dbReference>
<dbReference type="Pfam" id="PF00225">
    <property type="entry name" value="Kinesin"/>
    <property type="match status" value="1"/>
</dbReference>
<dbReference type="GO" id="GO:0005874">
    <property type="term" value="C:microtubule"/>
    <property type="evidence" value="ECO:0007669"/>
    <property type="project" value="UniProtKB-KW"/>
</dbReference>
<keyword evidence="4" id="KW-0175">Coiled coil</keyword>
<comment type="similarity">
    <text evidence="6">Belongs to the TRAFAC class myosin-kinesin ATPase superfamily. Kinesin family. KIN-12 subfamily.</text>
</comment>
<dbReference type="InterPro" id="IPR027417">
    <property type="entry name" value="P-loop_NTPase"/>
</dbReference>
<dbReference type="EMBL" id="BNCP01000071">
    <property type="protein sequence ID" value="GIL91992.1"/>
    <property type="molecule type" value="Genomic_DNA"/>
</dbReference>
<reference evidence="10" key="1">
    <citation type="journal article" date="2021" name="Proc. Natl. Acad. Sci. U.S.A.">
        <title>Three genomes in the algal genus Volvox reveal the fate of a haploid sex-determining region after a transition to homothallism.</title>
        <authorList>
            <person name="Yamamoto K."/>
            <person name="Hamaji T."/>
            <person name="Kawai-Toyooka H."/>
            <person name="Matsuzaki R."/>
            <person name="Takahashi F."/>
            <person name="Nishimura Y."/>
            <person name="Kawachi M."/>
            <person name="Noguchi H."/>
            <person name="Minakuchi Y."/>
            <person name="Umen J.G."/>
            <person name="Toyoda A."/>
            <person name="Nozaki H."/>
        </authorList>
    </citation>
    <scope>NUCLEOTIDE SEQUENCE</scope>
    <source>
        <strain evidence="10">NIES-3786</strain>
    </source>
</reference>
<dbReference type="GO" id="GO:0008017">
    <property type="term" value="F:microtubule binding"/>
    <property type="evidence" value="ECO:0007669"/>
    <property type="project" value="InterPro"/>
</dbReference>
<dbReference type="AlphaFoldDB" id="A0A8J4CXY6"/>
<dbReference type="Gene3D" id="3.40.850.10">
    <property type="entry name" value="Kinesin motor domain"/>
    <property type="match status" value="2"/>
</dbReference>
<evidence type="ECO:0000256" key="8">
    <source>
        <dbReference type="SAM" id="MobiDB-lite"/>
    </source>
</evidence>
<dbReference type="PANTHER" id="PTHR37739:SF8">
    <property type="entry name" value="KINESIN-LIKE PROTEIN KIN-12D"/>
    <property type="match status" value="1"/>
</dbReference>
<dbReference type="GO" id="GO:0005524">
    <property type="term" value="F:ATP binding"/>
    <property type="evidence" value="ECO:0007669"/>
    <property type="project" value="UniProtKB-UniRule"/>
</dbReference>
<feature type="binding site" evidence="7">
    <location>
        <begin position="104"/>
        <end position="111"/>
    </location>
    <ligand>
        <name>ATP</name>
        <dbReference type="ChEBI" id="CHEBI:30616"/>
    </ligand>
</feature>
<evidence type="ECO:0000313" key="11">
    <source>
        <dbReference type="Proteomes" id="UP000747110"/>
    </source>
</evidence>
<gene>
    <name evidence="10" type="ORF">Vretifemale_19668</name>
</gene>
<name>A0A8J4CXY6_9CHLO</name>
<dbReference type="InterPro" id="IPR001752">
    <property type="entry name" value="Kinesin_motor_dom"/>
</dbReference>
<dbReference type="InterPro" id="IPR044986">
    <property type="entry name" value="KIF15/KIN-12"/>
</dbReference>
<evidence type="ECO:0000256" key="6">
    <source>
        <dbReference type="ARBA" id="ARBA00034488"/>
    </source>
</evidence>
<evidence type="ECO:0000256" key="3">
    <source>
        <dbReference type="ARBA" id="ARBA00022840"/>
    </source>
</evidence>
<evidence type="ECO:0000256" key="5">
    <source>
        <dbReference type="ARBA" id="ARBA00023175"/>
    </source>
</evidence>
<evidence type="ECO:0000256" key="7">
    <source>
        <dbReference type="PROSITE-ProRule" id="PRU00283"/>
    </source>
</evidence>
<protein>
    <recommendedName>
        <fullName evidence="9">Kinesin motor domain-containing protein</fullName>
    </recommendedName>
</protein>
<comment type="caution">
    <text evidence="10">The sequence shown here is derived from an EMBL/GenBank/DDBJ whole genome shotgun (WGS) entry which is preliminary data.</text>
</comment>
<evidence type="ECO:0000313" key="10">
    <source>
        <dbReference type="EMBL" id="GIL91992.1"/>
    </source>
</evidence>
<keyword evidence="2 7" id="KW-0547">Nucleotide-binding</keyword>